<dbReference type="EMBL" id="CALNXK010000092">
    <property type="protein sequence ID" value="CAH3151976.1"/>
    <property type="molecule type" value="Genomic_DNA"/>
</dbReference>
<organism evidence="1 2">
    <name type="scientific">Porites lobata</name>
    <dbReference type="NCBI Taxonomy" id="104759"/>
    <lineage>
        <taxon>Eukaryota</taxon>
        <taxon>Metazoa</taxon>
        <taxon>Cnidaria</taxon>
        <taxon>Anthozoa</taxon>
        <taxon>Hexacorallia</taxon>
        <taxon>Scleractinia</taxon>
        <taxon>Fungiina</taxon>
        <taxon>Poritidae</taxon>
        <taxon>Porites</taxon>
    </lineage>
</organism>
<dbReference type="PANTHER" id="PTHR10224">
    <property type="entry name" value="ES1 PROTEIN HOMOLOG, MITOCHONDRIAL"/>
    <property type="match status" value="1"/>
</dbReference>
<dbReference type="SUPFAM" id="SSF52317">
    <property type="entry name" value="Class I glutamine amidotransferase-like"/>
    <property type="match status" value="1"/>
</dbReference>
<dbReference type="Gene3D" id="3.40.50.880">
    <property type="match status" value="1"/>
</dbReference>
<dbReference type="CDD" id="cd03133">
    <property type="entry name" value="GATase1_ES1"/>
    <property type="match status" value="1"/>
</dbReference>
<dbReference type="NCBIfam" id="NF008747">
    <property type="entry name" value="PRK11780.1"/>
    <property type="match status" value="1"/>
</dbReference>
<evidence type="ECO:0000313" key="2">
    <source>
        <dbReference type="Proteomes" id="UP001159405"/>
    </source>
</evidence>
<name>A0ABN8PX13_9CNID</name>
<dbReference type="PANTHER" id="PTHR10224:SF17">
    <property type="entry name" value="DJ-1_PFPI DOMAIN-CONTAINING PROTEIN"/>
    <property type="match status" value="1"/>
</dbReference>
<protein>
    <submittedName>
        <fullName evidence="1">Uncharacterized protein</fullName>
    </submittedName>
</protein>
<keyword evidence="2" id="KW-1185">Reference proteome</keyword>
<reference evidence="1 2" key="1">
    <citation type="submission" date="2022-05" db="EMBL/GenBank/DDBJ databases">
        <authorList>
            <consortium name="Genoscope - CEA"/>
            <person name="William W."/>
        </authorList>
    </citation>
    <scope>NUCLEOTIDE SEQUENCE [LARGE SCALE GENOMIC DNA]</scope>
</reference>
<dbReference type="InterPro" id="IPR029062">
    <property type="entry name" value="Class_I_gatase-like"/>
</dbReference>
<accession>A0ABN8PX13</accession>
<evidence type="ECO:0000313" key="1">
    <source>
        <dbReference type="EMBL" id="CAH3151976.1"/>
    </source>
</evidence>
<proteinExistence type="predicted"/>
<gene>
    <name evidence="1" type="ORF">PLOB_00048894</name>
</gene>
<comment type="caution">
    <text evidence="1">The sequence shown here is derived from an EMBL/GenBank/DDBJ whole genome shotgun (WGS) entry which is preliminary data.</text>
</comment>
<dbReference type="Proteomes" id="UP001159405">
    <property type="component" value="Unassembled WGS sequence"/>
</dbReference>
<sequence>MNAWEFLNKMATFSTAVRHFARRSVFQKVRTLSLGSSSHTSVAVVLSGNGVFDGSEVHEASAVLVHLSRAGADVSIYAPDIPQMHVLNHAKGDVAEGETRNVLAESARIARGKISSLAELDATHHDALVFPGGFGAAKNLSSFAVDGVNCTVNKDVEQAIKTFHAAKKPIGLCCIAPVLAAKILPGVEITVGQDKEDVQWPYAGTAGAVEQMGAKHVNKDVERCNFLNCFHEIHVDEQNKVVTTPAFMCETNVHEVHDGIGKMIQAVVKMVA</sequence>